<keyword evidence="5 13" id="KW-0328">Glycosyltransferase</keyword>
<evidence type="ECO:0000256" key="9">
    <source>
        <dbReference type="ARBA" id="ARBA00022989"/>
    </source>
</evidence>
<evidence type="ECO:0000256" key="11">
    <source>
        <dbReference type="ARBA" id="ARBA00093408"/>
    </source>
</evidence>
<dbReference type="GO" id="GO:0051751">
    <property type="term" value="F:alpha-1,4-mannosyltransferase activity"/>
    <property type="evidence" value="ECO:0007669"/>
    <property type="project" value="InterPro"/>
</dbReference>
<dbReference type="UniPathway" id="UPA00196"/>
<comment type="caution">
    <text evidence="13">Lacks conserved residue(s) required for the propagation of feature annotation.</text>
</comment>
<dbReference type="RefSeq" id="XP_031559675.1">
    <property type="nucleotide sequence ID" value="XM_031703815.1"/>
</dbReference>
<evidence type="ECO:0000256" key="12">
    <source>
        <dbReference type="ARBA" id="ARBA00093608"/>
    </source>
</evidence>
<reference evidence="15" key="1">
    <citation type="submission" date="2025-08" db="UniProtKB">
        <authorList>
            <consortium name="RefSeq"/>
        </authorList>
    </citation>
    <scope>IDENTIFICATION</scope>
    <source>
        <tissue evidence="15">Tentacle</tissue>
    </source>
</reference>
<evidence type="ECO:0000313" key="14">
    <source>
        <dbReference type="Proteomes" id="UP000515163"/>
    </source>
</evidence>
<keyword evidence="7 13" id="KW-0812">Transmembrane</keyword>
<dbReference type="KEGG" id="aten:116295855"/>
<protein>
    <recommendedName>
        <fullName evidence="12 13">GPI alpha-1,4-mannosyltransferase I, catalytic subunit</fullName>
        <ecNumber evidence="13">2.4.1.-</ecNumber>
    </recommendedName>
    <alternativeName>
        <fullName evidence="13">GPI mannosyltransferase I</fullName>
    </alternativeName>
</protein>
<comment type="subcellular location">
    <subcellularLocation>
        <location evidence="1 13">Endoplasmic reticulum membrane</location>
        <topology evidence="1 13">Multi-pass membrane protein</topology>
    </subcellularLocation>
</comment>
<proteinExistence type="inferred from homology"/>
<comment type="pathway">
    <text evidence="2 13">Glycolipid biosynthesis; glycosylphosphatidylinositol-anchor biosynthesis.</text>
</comment>
<name>A0A6P8I4G2_ACTTE</name>
<evidence type="ECO:0000256" key="3">
    <source>
        <dbReference type="ARBA" id="ARBA00011071"/>
    </source>
</evidence>
<evidence type="ECO:0000256" key="13">
    <source>
        <dbReference type="RuleBase" id="RU365064"/>
    </source>
</evidence>
<dbReference type="Pfam" id="PF05007">
    <property type="entry name" value="Mannosyl_trans"/>
    <property type="match status" value="1"/>
</dbReference>
<keyword evidence="10 13" id="KW-0472">Membrane</keyword>
<keyword evidence="8 13" id="KW-0256">Endoplasmic reticulum</keyword>
<feature type="transmembrane region" description="Helical" evidence="13">
    <location>
        <begin position="329"/>
        <end position="348"/>
    </location>
</feature>
<feature type="transmembrane region" description="Helical" evidence="13">
    <location>
        <begin position="166"/>
        <end position="188"/>
    </location>
</feature>
<dbReference type="InParanoid" id="A0A6P8I4G2"/>
<evidence type="ECO:0000256" key="2">
    <source>
        <dbReference type="ARBA" id="ARBA00004687"/>
    </source>
</evidence>
<dbReference type="GO" id="GO:0006506">
    <property type="term" value="P:GPI anchor biosynthetic process"/>
    <property type="evidence" value="ECO:0007669"/>
    <property type="project" value="UniProtKB-UniPathway"/>
</dbReference>
<gene>
    <name evidence="15" type="primary">LOC116295855</name>
</gene>
<dbReference type="GO" id="GO:1990529">
    <property type="term" value="C:glycosylphosphatidylinositol-mannosyltransferase I complex"/>
    <property type="evidence" value="ECO:0007669"/>
    <property type="project" value="TreeGrafter"/>
</dbReference>
<sequence length="415" mass="48299">MADAKEQKYFSLLYLIFAAFLLRIGFIIYGEWQDRTMVVKYTDIDYHVFTDAARHVYNGGSPYDRQTYRYTPLLAIILTPNVSLHNAFGKLLFILFDVITGYLLYKIQVERGFGEKISLISSCLWMFNPIAVTVSSRGNAESIMAFLVLATLYSALKDKPSLTATFLALAVHFKIYPIIYSLPIFLFIGSRSRESERLEIPNHVKQMPMFLFKYVLHPARVKLVSIFIMTLGSLTLALYYRYGFDFLEHTYLYHVTRTDPKHNFSVYFYMLYLTQNSPWTKVIGLMSFLPQMTLTVGLAFKHSKDICFCCFAQTFAFVTFNKVCTSQYFLWYLCLLPLVTPQISVTLFKAVVMALAWFTAQGMWLYFAYYLEFGGQNTFLQIWIASLWFFFVNLWILCEAVKKYIPLTSIKPKKL</sequence>
<keyword evidence="14" id="KW-1185">Reference proteome</keyword>
<dbReference type="InterPro" id="IPR007704">
    <property type="entry name" value="PIG-M"/>
</dbReference>
<feature type="transmembrane region" description="Helical" evidence="13">
    <location>
        <begin position="279"/>
        <end position="299"/>
    </location>
</feature>
<evidence type="ECO:0000313" key="15">
    <source>
        <dbReference type="RefSeq" id="XP_031559675.1"/>
    </source>
</evidence>
<dbReference type="GO" id="GO:0004376">
    <property type="term" value="F:GPI mannosyltransferase activity"/>
    <property type="evidence" value="ECO:0007669"/>
    <property type="project" value="InterPro"/>
</dbReference>
<dbReference type="EC" id="2.4.1.-" evidence="13"/>
<dbReference type="PANTHER" id="PTHR12886">
    <property type="entry name" value="PIG-M MANNOSYLTRANSFERASE"/>
    <property type="match status" value="1"/>
</dbReference>
<evidence type="ECO:0000256" key="8">
    <source>
        <dbReference type="ARBA" id="ARBA00022824"/>
    </source>
</evidence>
<dbReference type="Proteomes" id="UP000515163">
    <property type="component" value="Unplaced"/>
</dbReference>
<feature type="transmembrane region" description="Helical" evidence="13">
    <location>
        <begin position="379"/>
        <end position="398"/>
    </location>
</feature>
<keyword evidence="6 13" id="KW-0808">Transferase</keyword>
<dbReference type="GO" id="GO:0005789">
    <property type="term" value="C:endoplasmic reticulum membrane"/>
    <property type="evidence" value="ECO:0007669"/>
    <property type="project" value="UniProtKB-SubCell"/>
</dbReference>
<dbReference type="FunCoup" id="A0A6P8I4G2">
    <property type="interactions" value="1156"/>
</dbReference>
<organism evidence="14 15">
    <name type="scientific">Actinia tenebrosa</name>
    <name type="common">Australian red waratah sea anemone</name>
    <dbReference type="NCBI Taxonomy" id="6105"/>
    <lineage>
        <taxon>Eukaryota</taxon>
        <taxon>Metazoa</taxon>
        <taxon>Cnidaria</taxon>
        <taxon>Anthozoa</taxon>
        <taxon>Hexacorallia</taxon>
        <taxon>Actiniaria</taxon>
        <taxon>Actiniidae</taxon>
        <taxon>Actinia</taxon>
    </lineage>
</organism>
<keyword evidence="9 13" id="KW-1133">Transmembrane helix</keyword>
<comment type="similarity">
    <text evidence="3 13">Belongs to the PIGM family.</text>
</comment>
<dbReference type="OrthoDB" id="1741594at2759"/>
<feature type="transmembrane region" description="Helical" evidence="13">
    <location>
        <begin position="223"/>
        <end position="242"/>
    </location>
</feature>
<evidence type="ECO:0000256" key="5">
    <source>
        <dbReference type="ARBA" id="ARBA00022676"/>
    </source>
</evidence>
<feature type="transmembrane region" description="Helical" evidence="13">
    <location>
        <begin position="12"/>
        <end position="30"/>
    </location>
</feature>
<accession>A0A6P8I4G2</accession>
<dbReference type="PANTHER" id="PTHR12886:SF0">
    <property type="entry name" value="GPI MANNOSYLTRANSFERASE 1"/>
    <property type="match status" value="1"/>
</dbReference>
<evidence type="ECO:0000256" key="7">
    <source>
        <dbReference type="ARBA" id="ARBA00022692"/>
    </source>
</evidence>
<evidence type="ECO:0000256" key="1">
    <source>
        <dbReference type="ARBA" id="ARBA00004477"/>
    </source>
</evidence>
<dbReference type="AlphaFoldDB" id="A0A6P8I4G2"/>
<evidence type="ECO:0000256" key="4">
    <source>
        <dbReference type="ARBA" id="ARBA00022502"/>
    </source>
</evidence>
<dbReference type="GeneID" id="116295855"/>
<comment type="function">
    <text evidence="11 13">Catalytic subunit of the glycosylphosphatidylinositol-mannosyltransferase I complex which catalyzes the transfer of the first mannose, via an alpha-1,4 bond from a dolichol-phosphate-mannose (Dol-P-Man) to the glucosaminyl acyl phosphatidylinositol (GlcN-(acyl)PI) intermediate to generate alpha-D-Man-(1-&gt;4)-alpha-D-GlcN-(1-&gt;6)-(1-radyl,2-acyl-sn-glycero-3-phospho)-2-acyl-inositol and participates in the sixth step of the glycosylphosphatidylinositol-anchor biosynthesis.</text>
</comment>
<evidence type="ECO:0000256" key="6">
    <source>
        <dbReference type="ARBA" id="ARBA00022679"/>
    </source>
</evidence>
<evidence type="ECO:0000256" key="10">
    <source>
        <dbReference type="ARBA" id="ARBA00023136"/>
    </source>
</evidence>
<keyword evidence="4 13" id="KW-0337">GPI-anchor biosynthesis</keyword>